<evidence type="ECO:0008006" key="5">
    <source>
        <dbReference type="Google" id="ProtNLM"/>
    </source>
</evidence>
<sequence>MTGNEWRSRTPEGPPWSLDLLADLHAGALDTSVEAELRPRVEADPDAKAVLAALDATMTDLGSLPPVTMPPEVAARIEAAIQQEVRVAMANVGLQVPAGDAPPAQPSGQVVSLDAARRKRRQRIGWGAGVLVAAAAVFGVAMVALPNNVTVGTPQAGQSPGNGASPTTPGSGDGPLALKDSDLGALPPGVGGSTDYGPLADRTKLTACLQANGYPPTTTPLAGRQVTLEGKPGVLLVLGDPAQVGRLRLLVVGPSCSASNPDKIAEKTVGR</sequence>
<keyword evidence="2" id="KW-0472">Membrane</keyword>
<proteinExistence type="predicted"/>
<dbReference type="Proteomes" id="UP001589693">
    <property type="component" value="Unassembled WGS sequence"/>
</dbReference>
<reference evidence="3 4" key="1">
    <citation type="submission" date="2024-09" db="EMBL/GenBank/DDBJ databases">
        <authorList>
            <person name="Sun Q."/>
            <person name="Mori K."/>
        </authorList>
    </citation>
    <scope>NUCLEOTIDE SEQUENCE [LARGE SCALE GENOMIC DNA]</scope>
    <source>
        <strain evidence="3 4">TBRC 7907</strain>
    </source>
</reference>
<protein>
    <recommendedName>
        <fullName evidence="5">Anti-sigma-M factor RsmA</fullName>
    </recommendedName>
</protein>
<comment type="caution">
    <text evidence="3">The sequence shown here is derived from an EMBL/GenBank/DDBJ whole genome shotgun (WGS) entry which is preliminary data.</text>
</comment>
<feature type="region of interest" description="Disordered" evidence="1">
    <location>
        <begin position="153"/>
        <end position="195"/>
    </location>
</feature>
<keyword evidence="2" id="KW-0812">Transmembrane</keyword>
<dbReference type="EMBL" id="JBHLZU010000018">
    <property type="protein sequence ID" value="MFB9906606.1"/>
    <property type="molecule type" value="Genomic_DNA"/>
</dbReference>
<accession>A0ABV6A0D6</accession>
<evidence type="ECO:0000256" key="1">
    <source>
        <dbReference type="SAM" id="MobiDB-lite"/>
    </source>
</evidence>
<feature type="transmembrane region" description="Helical" evidence="2">
    <location>
        <begin position="124"/>
        <end position="145"/>
    </location>
</feature>
<name>A0ABV6A0D6_9PSEU</name>
<keyword evidence="4" id="KW-1185">Reference proteome</keyword>
<gene>
    <name evidence="3" type="ORF">ACFFQA_21960</name>
</gene>
<keyword evidence="2" id="KW-1133">Transmembrane helix</keyword>
<feature type="compositionally biased region" description="Polar residues" evidence="1">
    <location>
        <begin position="153"/>
        <end position="170"/>
    </location>
</feature>
<dbReference type="RefSeq" id="WP_377855190.1">
    <property type="nucleotide sequence ID" value="NZ_JBHLZU010000018.1"/>
</dbReference>
<evidence type="ECO:0000313" key="3">
    <source>
        <dbReference type="EMBL" id="MFB9906606.1"/>
    </source>
</evidence>
<evidence type="ECO:0000313" key="4">
    <source>
        <dbReference type="Proteomes" id="UP001589693"/>
    </source>
</evidence>
<evidence type="ECO:0000256" key="2">
    <source>
        <dbReference type="SAM" id="Phobius"/>
    </source>
</evidence>
<organism evidence="3 4">
    <name type="scientific">Allokutzneria oryzae</name>
    <dbReference type="NCBI Taxonomy" id="1378989"/>
    <lineage>
        <taxon>Bacteria</taxon>
        <taxon>Bacillati</taxon>
        <taxon>Actinomycetota</taxon>
        <taxon>Actinomycetes</taxon>
        <taxon>Pseudonocardiales</taxon>
        <taxon>Pseudonocardiaceae</taxon>
        <taxon>Allokutzneria</taxon>
    </lineage>
</organism>